<dbReference type="SMART" id="SM00304">
    <property type="entry name" value="HAMP"/>
    <property type="match status" value="1"/>
</dbReference>
<dbReference type="Pfam" id="PF00512">
    <property type="entry name" value="HisKA"/>
    <property type="match status" value="1"/>
</dbReference>
<keyword evidence="6" id="KW-0808">Transferase</keyword>
<dbReference type="InterPro" id="IPR003594">
    <property type="entry name" value="HATPase_dom"/>
</dbReference>
<dbReference type="SUPFAM" id="SSF55874">
    <property type="entry name" value="ATPase domain of HSP90 chaperone/DNA topoisomerase II/histidine kinase"/>
    <property type="match status" value="1"/>
</dbReference>
<keyword evidence="14" id="KW-1185">Reference proteome</keyword>
<dbReference type="RefSeq" id="WP_012136454.1">
    <property type="nucleotide sequence ID" value="NZ_KE007306.1"/>
</dbReference>
<dbReference type="PROSITE" id="PS50885">
    <property type="entry name" value="HAMP"/>
    <property type="match status" value="1"/>
</dbReference>
<keyword evidence="10" id="KW-0812">Transmembrane</keyword>
<dbReference type="GO" id="GO:0005886">
    <property type="term" value="C:plasma membrane"/>
    <property type="evidence" value="ECO:0007669"/>
    <property type="project" value="UniProtKB-SubCell"/>
</dbReference>
<dbReference type="InterPro" id="IPR036890">
    <property type="entry name" value="HATPase_C_sf"/>
</dbReference>
<dbReference type="PRINTS" id="PR00344">
    <property type="entry name" value="BCTRLSENSOR"/>
</dbReference>
<dbReference type="Gene3D" id="1.10.287.130">
    <property type="match status" value="1"/>
</dbReference>
<keyword evidence="9" id="KW-0067">ATP-binding</keyword>
<evidence type="ECO:0000256" key="9">
    <source>
        <dbReference type="ARBA" id="ARBA00022840"/>
    </source>
</evidence>
<evidence type="ECO:0000256" key="10">
    <source>
        <dbReference type="SAM" id="Phobius"/>
    </source>
</evidence>
<dbReference type="SUPFAM" id="SSF158472">
    <property type="entry name" value="HAMP domain-like"/>
    <property type="match status" value="1"/>
</dbReference>
<evidence type="ECO:0000256" key="8">
    <source>
        <dbReference type="ARBA" id="ARBA00022777"/>
    </source>
</evidence>
<proteinExistence type="predicted"/>
<feature type="domain" description="Histidine kinase" evidence="11">
    <location>
        <begin position="224"/>
        <end position="437"/>
    </location>
</feature>
<dbReference type="PROSITE" id="PS50109">
    <property type="entry name" value="HIS_KIN"/>
    <property type="match status" value="1"/>
</dbReference>
<organism evidence="13 14">
    <name type="scientific">Marinobacter lipolyticus SM19</name>
    <dbReference type="NCBI Taxonomy" id="1318628"/>
    <lineage>
        <taxon>Bacteria</taxon>
        <taxon>Pseudomonadati</taxon>
        <taxon>Pseudomonadota</taxon>
        <taxon>Gammaproteobacteria</taxon>
        <taxon>Pseudomonadales</taxon>
        <taxon>Marinobacteraceae</taxon>
        <taxon>Marinobacter</taxon>
    </lineage>
</organism>
<dbReference type="OrthoDB" id="9804645at2"/>
<dbReference type="CDD" id="cd00075">
    <property type="entry name" value="HATPase"/>
    <property type="match status" value="1"/>
</dbReference>
<dbReference type="InterPro" id="IPR036097">
    <property type="entry name" value="HisK_dim/P_sf"/>
</dbReference>
<evidence type="ECO:0000259" key="12">
    <source>
        <dbReference type="PROSITE" id="PS50885"/>
    </source>
</evidence>
<evidence type="ECO:0000256" key="3">
    <source>
        <dbReference type="ARBA" id="ARBA00012438"/>
    </source>
</evidence>
<sequence length="439" mass="48777">MKGRTIFPLFWRIFLSIWLAMAVTVVVSNLATRMLLDREREAIERQAGLRDLAEEAIRIRESGDRGGAWRFLRSEGERIDLHLILIEQDDNGGRLPSFIRDRMKSGWYPQKPAVLDVGGGYRLVAWPRMHGAGWLDPKFFRAIELGLAFVMISLACWWIARRVSRPLLHMETTAQAIARGNNSLRVGDTITKRRDEVGQLATAFNAMTEQLCSLLERQKHLLRDISHDLRTPLTRQRIAIELASESGADEELMASILRQNERLEAMTGQILTLYRVSESGGDIERESVLPVNVINRVLQDAADYAEHQGVDCKLVVSPAGESVTVLGDEGLLQRALDNVLQNALDHTPPGRYVHIDVTASGEWLELAIEDEGPGVPAELLPHLFEPFFRADKSRGGKGWGLGLAIARDIVAAHDGEISAAPGARGGLRVQVRLPVFATG</sequence>
<dbReference type="GO" id="GO:0000155">
    <property type="term" value="F:phosphorelay sensor kinase activity"/>
    <property type="evidence" value="ECO:0007669"/>
    <property type="project" value="InterPro"/>
</dbReference>
<dbReference type="Gene3D" id="1.10.8.500">
    <property type="entry name" value="HAMP domain in histidine kinase"/>
    <property type="match status" value="1"/>
</dbReference>
<dbReference type="PATRIC" id="fig|1318628.3.peg.455"/>
<dbReference type="HOGENOM" id="CLU_000445_89_27_6"/>
<reference evidence="13 14" key="1">
    <citation type="journal article" date="2013" name="Genome Announc.">
        <title>Draft Genome Sequence of the Moderately Halophilic Bacterium Marinobacter lipolyticus Strain SM19.</title>
        <authorList>
            <person name="Papke R.T."/>
            <person name="de la Haba R.R."/>
            <person name="Infante-Dominguez C."/>
            <person name="Perez D."/>
            <person name="Sanchez-Porro C."/>
            <person name="Lapierre P."/>
            <person name="Ventosa A."/>
        </authorList>
    </citation>
    <scope>NUCLEOTIDE SEQUENCE [LARGE SCALE GENOMIC DNA]</scope>
    <source>
        <strain evidence="13 14">SM19</strain>
    </source>
</reference>
<dbReference type="InterPro" id="IPR003660">
    <property type="entry name" value="HAMP_dom"/>
</dbReference>
<dbReference type="Proteomes" id="UP000016540">
    <property type="component" value="Unassembled WGS sequence"/>
</dbReference>
<keyword evidence="5" id="KW-0597">Phosphoprotein</keyword>
<keyword evidence="10" id="KW-0472">Membrane</keyword>
<evidence type="ECO:0000313" key="14">
    <source>
        <dbReference type="Proteomes" id="UP000016540"/>
    </source>
</evidence>
<dbReference type="eggNOG" id="COG2205">
    <property type="taxonomic scope" value="Bacteria"/>
</dbReference>
<accession>R8B539</accession>
<evidence type="ECO:0000256" key="5">
    <source>
        <dbReference type="ARBA" id="ARBA00022553"/>
    </source>
</evidence>
<dbReference type="SUPFAM" id="SSF47384">
    <property type="entry name" value="Homodimeric domain of signal transducing histidine kinase"/>
    <property type="match status" value="1"/>
</dbReference>
<evidence type="ECO:0000313" key="13">
    <source>
        <dbReference type="EMBL" id="EON93712.1"/>
    </source>
</evidence>
<comment type="caution">
    <text evidence="13">The sequence shown here is derived from an EMBL/GenBank/DDBJ whole genome shotgun (WGS) entry which is preliminary data.</text>
</comment>
<keyword evidence="8 13" id="KW-0418">Kinase</keyword>
<dbReference type="EMBL" id="ASAD01000005">
    <property type="protein sequence ID" value="EON93712.1"/>
    <property type="molecule type" value="Genomic_DNA"/>
</dbReference>
<feature type="domain" description="HAMP" evidence="12">
    <location>
        <begin position="161"/>
        <end position="216"/>
    </location>
</feature>
<dbReference type="EC" id="2.7.13.3" evidence="3"/>
<dbReference type="InterPro" id="IPR005467">
    <property type="entry name" value="His_kinase_dom"/>
</dbReference>
<comment type="catalytic activity">
    <reaction evidence="1">
        <text>ATP + protein L-histidine = ADP + protein N-phospho-L-histidine.</text>
        <dbReference type="EC" id="2.7.13.3"/>
    </reaction>
</comment>
<keyword evidence="7" id="KW-0547">Nucleotide-binding</keyword>
<evidence type="ECO:0000256" key="4">
    <source>
        <dbReference type="ARBA" id="ARBA00022475"/>
    </source>
</evidence>
<name>R8B539_9GAMM</name>
<comment type="subcellular location">
    <subcellularLocation>
        <location evidence="2">Cell membrane</location>
        <topology evidence="2">Multi-pass membrane protein</topology>
    </subcellularLocation>
</comment>
<dbReference type="Pfam" id="PF02518">
    <property type="entry name" value="HATPase_c"/>
    <property type="match status" value="1"/>
</dbReference>
<dbReference type="InterPro" id="IPR003661">
    <property type="entry name" value="HisK_dim/P_dom"/>
</dbReference>
<evidence type="ECO:0000256" key="6">
    <source>
        <dbReference type="ARBA" id="ARBA00022679"/>
    </source>
</evidence>
<keyword evidence="4" id="KW-1003">Cell membrane</keyword>
<feature type="transmembrane region" description="Helical" evidence="10">
    <location>
        <begin position="139"/>
        <end position="160"/>
    </location>
</feature>
<feature type="transmembrane region" description="Helical" evidence="10">
    <location>
        <begin position="9"/>
        <end position="31"/>
    </location>
</feature>
<dbReference type="AlphaFoldDB" id="R8B539"/>
<keyword evidence="10" id="KW-1133">Transmembrane helix</keyword>
<dbReference type="InterPro" id="IPR004358">
    <property type="entry name" value="Sig_transdc_His_kin-like_C"/>
</dbReference>
<dbReference type="SMART" id="SM00388">
    <property type="entry name" value="HisKA"/>
    <property type="match status" value="1"/>
</dbReference>
<dbReference type="PANTHER" id="PTHR44936">
    <property type="entry name" value="SENSOR PROTEIN CREC"/>
    <property type="match status" value="1"/>
</dbReference>
<dbReference type="InterPro" id="IPR050980">
    <property type="entry name" value="2C_sensor_his_kinase"/>
</dbReference>
<protein>
    <recommendedName>
        <fullName evidence="3">histidine kinase</fullName>
        <ecNumber evidence="3">2.7.13.3</ecNumber>
    </recommendedName>
</protein>
<dbReference type="CDD" id="cd00082">
    <property type="entry name" value="HisKA"/>
    <property type="match status" value="1"/>
</dbReference>
<evidence type="ECO:0000256" key="7">
    <source>
        <dbReference type="ARBA" id="ARBA00022741"/>
    </source>
</evidence>
<dbReference type="Pfam" id="PF00672">
    <property type="entry name" value="HAMP"/>
    <property type="match status" value="1"/>
</dbReference>
<evidence type="ECO:0000256" key="1">
    <source>
        <dbReference type="ARBA" id="ARBA00000085"/>
    </source>
</evidence>
<dbReference type="PANTHER" id="PTHR44936:SF10">
    <property type="entry name" value="SENSOR PROTEIN RSTB"/>
    <property type="match status" value="1"/>
</dbReference>
<gene>
    <name evidence="13" type="ORF">MARLIPOL_02275</name>
</gene>
<dbReference type="CDD" id="cd06225">
    <property type="entry name" value="HAMP"/>
    <property type="match status" value="1"/>
</dbReference>
<dbReference type="GO" id="GO:0005524">
    <property type="term" value="F:ATP binding"/>
    <property type="evidence" value="ECO:0007669"/>
    <property type="project" value="UniProtKB-KW"/>
</dbReference>
<evidence type="ECO:0000259" key="11">
    <source>
        <dbReference type="PROSITE" id="PS50109"/>
    </source>
</evidence>
<evidence type="ECO:0000256" key="2">
    <source>
        <dbReference type="ARBA" id="ARBA00004651"/>
    </source>
</evidence>
<dbReference type="Gene3D" id="3.30.565.10">
    <property type="entry name" value="Histidine kinase-like ATPase, C-terminal domain"/>
    <property type="match status" value="1"/>
</dbReference>
<dbReference type="SMART" id="SM00387">
    <property type="entry name" value="HATPase_c"/>
    <property type="match status" value="1"/>
</dbReference>
<dbReference type="STRING" id="1318628.MARLIPOL_02275"/>